<feature type="transmembrane region" description="Helical" evidence="2">
    <location>
        <begin position="312"/>
        <end position="332"/>
    </location>
</feature>
<feature type="transmembrane region" description="Helical" evidence="2">
    <location>
        <begin position="280"/>
        <end position="305"/>
    </location>
</feature>
<evidence type="ECO:0000313" key="3">
    <source>
        <dbReference type="EMBL" id="QDS86355.1"/>
    </source>
</evidence>
<accession>A0A517LUP9</accession>
<dbReference type="OrthoDB" id="213240at2"/>
<dbReference type="EMBL" id="CP036261">
    <property type="protein sequence ID" value="QDS86355.1"/>
    <property type="molecule type" value="Genomic_DNA"/>
</dbReference>
<proteinExistence type="predicted"/>
<keyword evidence="2" id="KW-0812">Transmembrane</keyword>
<dbReference type="KEGG" id="ruv:EC9_05160"/>
<dbReference type="RefSeq" id="WP_145342078.1">
    <property type="nucleotide sequence ID" value="NZ_CP036261.1"/>
</dbReference>
<protein>
    <submittedName>
        <fullName evidence="3">Uncharacterized protein</fullName>
    </submittedName>
</protein>
<evidence type="ECO:0000256" key="2">
    <source>
        <dbReference type="SAM" id="Phobius"/>
    </source>
</evidence>
<evidence type="ECO:0000256" key="1">
    <source>
        <dbReference type="SAM" id="MobiDB-lite"/>
    </source>
</evidence>
<organism evidence="3 4">
    <name type="scientific">Rosistilla ulvae</name>
    <dbReference type="NCBI Taxonomy" id="1930277"/>
    <lineage>
        <taxon>Bacteria</taxon>
        <taxon>Pseudomonadati</taxon>
        <taxon>Planctomycetota</taxon>
        <taxon>Planctomycetia</taxon>
        <taxon>Pirellulales</taxon>
        <taxon>Pirellulaceae</taxon>
        <taxon>Rosistilla</taxon>
    </lineage>
</organism>
<sequence>MSSSTESATPNSTDDLDNANGESSRRLPKKKTRAEKLGRSTVMLLRRIHLYSGIFMFPWVLMYGFSGWMFNHPRMFTADEVTTYHAADLDDGLLTDLTSAEKTAAAVVEQINLQSSESQGPKLRITDDRRPLFSGHLEYNVNTPTAKHQLAVNPVTGDGEVRTTLVDAETDDAADDKPDPLAEVYRVEIQPNVSADIQRQIPEVLDQLGLPSNRASLGYRKLSVVFSAEADGIPCIVSYNLADGSVNSVREDDRPQLTKKAFLQRMHLGRIYTPVVEIRWLWALLVDAMFVSMVFWGCSGLLMWWQIKRTRWLGMGLLATSILLATFVGLGMHDQMTSTGPPKKIPAKQTTVTDVSGKSD</sequence>
<reference evidence="3 4" key="1">
    <citation type="submission" date="2019-02" db="EMBL/GenBank/DDBJ databases">
        <title>Deep-cultivation of Planctomycetes and their phenomic and genomic characterization uncovers novel biology.</title>
        <authorList>
            <person name="Wiegand S."/>
            <person name="Jogler M."/>
            <person name="Boedeker C."/>
            <person name="Pinto D."/>
            <person name="Vollmers J."/>
            <person name="Rivas-Marin E."/>
            <person name="Kohn T."/>
            <person name="Peeters S.H."/>
            <person name="Heuer A."/>
            <person name="Rast P."/>
            <person name="Oberbeckmann S."/>
            <person name="Bunk B."/>
            <person name="Jeske O."/>
            <person name="Meyerdierks A."/>
            <person name="Storesund J.E."/>
            <person name="Kallscheuer N."/>
            <person name="Luecker S."/>
            <person name="Lage O.M."/>
            <person name="Pohl T."/>
            <person name="Merkel B.J."/>
            <person name="Hornburger P."/>
            <person name="Mueller R.-W."/>
            <person name="Bruemmer F."/>
            <person name="Labrenz M."/>
            <person name="Spormann A.M."/>
            <person name="Op den Camp H."/>
            <person name="Overmann J."/>
            <person name="Amann R."/>
            <person name="Jetten M.S.M."/>
            <person name="Mascher T."/>
            <person name="Medema M.H."/>
            <person name="Devos D.P."/>
            <person name="Kaster A.-K."/>
            <person name="Ovreas L."/>
            <person name="Rohde M."/>
            <person name="Galperin M.Y."/>
            <person name="Jogler C."/>
        </authorList>
    </citation>
    <scope>NUCLEOTIDE SEQUENCE [LARGE SCALE GENOMIC DNA]</scope>
    <source>
        <strain evidence="3 4">EC9</strain>
    </source>
</reference>
<dbReference type="Pfam" id="PF03929">
    <property type="entry name" value="PepSY_TM"/>
    <property type="match status" value="1"/>
</dbReference>
<gene>
    <name evidence="3" type="ORF">EC9_05160</name>
</gene>
<keyword evidence="4" id="KW-1185">Reference proteome</keyword>
<keyword evidence="2" id="KW-1133">Transmembrane helix</keyword>
<feature type="compositionally biased region" description="Polar residues" evidence="1">
    <location>
        <begin position="1"/>
        <end position="13"/>
    </location>
</feature>
<dbReference type="Proteomes" id="UP000319557">
    <property type="component" value="Chromosome"/>
</dbReference>
<feature type="region of interest" description="Disordered" evidence="1">
    <location>
        <begin position="1"/>
        <end position="33"/>
    </location>
</feature>
<feature type="region of interest" description="Disordered" evidence="1">
    <location>
        <begin position="337"/>
        <end position="360"/>
    </location>
</feature>
<keyword evidence="2" id="KW-0472">Membrane</keyword>
<feature type="transmembrane region" description="Helical" evidence="2">
    <location>
        <begin position="48"/>
        <end position="70"/>
    </location>
</feature>
<dbReference type="InterPro" id="IPR005625">
    <property type="entry name" value="PepSY-ass_TM"/>
</dbReference>
<dbReference type="AlphaFoldDB" id="A0A517LUP9"/>
<feature type="compositionally biased region" description="Polar residues" evidence="1">
    <location>
        <begin position="348"/>
        <end position="360"/>
    </location>
</feature>
<evidence type="ECO:0000313" key="4">
    <source>
        <dbReference type="Proteomes" id="UP000319557"/>
    </source>
</evidence>
<name>A0A517LUP9_9BACT</name>